<comment type="subcellular location">
    <subcellularLocation>
        <location evidence="1">Nucleus</location>
    </subcellularLocation>
</comment>
<name>A0ABP1FTJ2_9CHLO</name>
<dbReference type="PANTHER" id="PTHR15074:SF0">
    <property type="entry name" value="METHYL-CPG-BINDING DOMAIN PROTEIN 4-LIKE PROTEIN"/>
    <property type="match status" value="1"/>
</dbReference>
<organism evidence="5 6">
    <name type="scientific">Coccomyxa viridis</name>
    <dbReference type="NCBI Taxonomy" id="1274662"/>
    <lineage>
        <taxon>Eukaryota</taxon>
        <taxon>Viridiplantae</taxon>
        <taxon>Chlorophyta</taxon>
        <taxon>core chlorophytes</taxon>
        <taxon>Trebouxiophyceae</taxon>
        <taxon>Trebouxiophyceae incertae sedis</taxon>
        <taxon>Coccomyxaceae</taxon>
        <taxon>Coccomyxa</taxon>
    </lineage>
</organism>
<feature type="region of interest" description="Disordered" evidence="3">
    <location>
        <begin position="453"/>
        <end position="473"/>
    </location>
</feature>
<feature type="region of interest" description="Disordered" evidence="3">
    <location>
        <begin position="1"/>
        <end position="163"/>
    </location>
</feature>
<comment type="caution">
    <text evidence="5">The sequence shown here is derived from an EMBL/GenBank/DDBJ whole genome shotgun (WGS) entry which is preliminary data.</text>
</comment>
<dbReference type="InterPro" id="IPR003265">
    <property type="entry name" value="HhH-GPD_domain"/>
</dbReference>
<dbReference type="Gene3D" id="1.10.340.30">
    <property type="entry name" value="Hypothetical protein, domain 2"/>
    <property type="match status" value="1"/>
</dbReference>
<feature type="compositionally biased region" description="Basic and acidic residues" evidence="3">
    <location>
        <begin position="39"/>
        <end position="52"/>
    </location>
</feature>
<dbReference type="InterPro" id="IPR011257">
    <property type="entry name" value="DNA_glycosylase"/>
</dbReference>
<proteinExistence type="predicted"/>
<feature type="compositionally biased region" description="Basic and acidic residues" evidence="3">
    <location>
        <begin position="252"/>
        <end position="274"/>
    </location>
</feature>
<feature type="compositionally biased region" description="Basic residues" evidence="3">
    <location>
        <begin position="56"/>
        <end position="71"/>
    </location>
</feature>
<reference evidence="5 6" key="1">
    <citation type="submission" date="2024-06" db="EMBL/GenBank/DDBJ databases">
        <authorList>
            <person name="Kraege A."/>
            <person name="Thomma B."/>
        </authorList>
    </citation>
    <scope>NUCLEOTIDE SEQUENCE [LARGE SCALE GENOMIC DNA]</scope>
</reference>
<feature type="compositionally biased region" description="Low complexity" evidence="3">
    <location>
        <begin position="121"/>
        <end position="140"/>
    </location>
</feature>
<dbReference type="InterPro" id="IPR045138">
    <property type="entry name" value="MeCP2/MBD4"/>
</dbReference>
<evidence type="ECO:0000313" key="5">
    <source>
        <dbReference type="EMBL" id="CAL5222464.1"/>
    </source>
</evidence>
<evidence type="ECO:0000256" key="3">
    <source>
        <dbReference type="SAM" id="MobiDB-lite"/>
    </source>
</evidence>
<gene>
    <name evidence="5" type="primary">g4832</name>
    <name evidence="5" type="ORF">VP750_LOCUS4123</name>
</gene>
<dbReference type="Pfam" id="PF00730">
    <property type="entry name" value="HhH-GPD"/>
    <property type="match status" value="1"/>
</dbReference>
<feature type="region of interest" description="Disordered" evidence="3">
    <location>
        <begin position="179"/>
        <end position="314"/>
    </location>
</feature>
<keyword evidence="2" id="KW-0539">Nucleus</keyword>
<protein>
    <submittedName>
        <fullName evidence="5">G4832 protein</fullName>
    </submittedName>
</protein>
<accession>A0ABP1FTJ2</accession>
<feature type="compositionally biased region" description="Polar residues" evidence="3">
    <location>
        <begin position="225"/>
        <end position="250"/>
    </location>
</feature>
<evidence type="ECO:0000256" key="1">
    <source>
        <dbReference type="ARBA" id="ARBA00004123"/>
    </source>
</evidence>
<dbReference type="PANTHER" id="PTHR15074">
    <property type="entry name" value="METHYL-CPG-BINDING PROTEIN"/>
    <property type="match status" value="1"/>
</dbReference>
<evidence type="ECO:0000259" key="4">
    <source>
        <dbReference type="Pfam" id="PF00730"/>
    </source>
</evidence>
<sequence length="473" mass="51760">MDIPEVERDPAFRERQLIKAPGRRKLNGPVKGSQRGKKRPAEVPREERDLLERPAGSKRTRFTRKARKTGGHARNSAAGRREQIVGPQLAQSTHTTVEEPANSVRAKDGEALLVDPQDLGASQAAPEAPEAAQQSPAASELQADSQGRPAKDDTEAAGGAAKQVASGLELGLMAGLLPMQQPSEGAEPARKSLEEAALVSKEPAGAAASRTDRNNASEQGAGKPVQSTSQQSRDVSQTSTGVSSLDTAQRAQKIEDSKERQRQFMEQLQRKVQDSKQQTEASSKPCLAALLASGAKKKKKDQKQMIGDPRASMWEPPQSPFGLIEEQLFGNPWKLLIACILLNKTNVVQVRKVIWKLFELMPTPEAGMHADEAAVRELIQPLGLAPKRAPMLIRFCRDYVKKQWVDPKELHGVGQYAADAYNIFCRGDWRSVSPTDKDLLRYHQWLTETNGEGSGLLRELEPQPEPQLSGPVN</sequence>
<keyword evidence="6" id="KW-1185">Reference proteome</keyword>
<feature type="domain" description="HhH-GPD" evidence="4">
    <location>
        <begin position="337"/>
        <end position="414"/>
    </location>
</feature>
<dbReference type="Proteomes" id="UP001497392">
    <property type="component" value="Unassembled WGS sequence"/>
</dbReference>
<feature type="compositionally biased region" description="Basic and acidic residues" evidence="3">
    <location>
        <begin position="1"/>
        <end position="17"/>
    </location>
</feature>
<dbReference type="SUPFAM" id="SSF48150">
    <property type="entry name" value="DNA-glycosylase"/>
    <property type="match status" value="1"/>
</dbReference>
<evidence type="ECO:0000256" key="2">
    <source>
        <dbReference type="ARBA" id="ARBA00023242"/>
    </source>
</evidence>
<evidence type="ECO:0000313" key="6">
    <source>
        <dbReference type="Proteomes" id="UP001497392"/>
    </source>
</evidence>
<dbReference type="EMBL" id="CAXHTA020000007">
    <property type="protein sequence ID" value="CAL5222464.1"/>
    <property type="molecule type" value="Genomic_DNA"/>
</dbReference>